<dbReference type="Gene3D" id="3.40.50.2000">
    <property type="entry name" value="Glycogen Phosphorylase B"/>
    <property type="match status" value="2"/>
</dbReference>
<dbReference type="RefSeq" id="WP_169262333.1">
    <property type="nucleotide sequence ID" value="NZ_WTVQ01000053.1"/>
</dbReference>
<comment type="subcellular location">
    <subcellularLocation>
        <location evidence="1">Cell inner membrane</location>
        <topology evidence="1">Peripheral membrane protein</topology>
        <orientation evidence="1">Cytoplasmic side</orientation>
    </subcellularLocation>
</comment>
<dbReference type="InterPro" id="IPR011908">
    <property type="entry name" value="LipoPS_heptosylTferase-I"/>
</dbReference>
<dbReference type="CDD" id="cd03789">
    <property type="entry name" value="GT9_LPS_heptosyltransferase"/>
    <property type="match status" value="1"/>
</dbReference>
<gene>
    <name evidence="14" type="primary">waaC</name>
    <name evidence="14" type="ORF">GPA25_20815</name>
</gene>
<keyword evidence="6" id="KW-0808">Transferase</keyword>
<dbReference type="NCBIfam" id="TIGR02193">
    <property type="entry name" value="heptsyl_trn_I"/>
    <property type="match status" value="1"/>
</dbReference>
<dbReference type="Proteomes" id="UP000648984">
    <property type="component" value="Unassembled WGS sequence"/>
</dbReference>
<comment type="pathway">
    <text evidence="2">Bacterial outer membrane biogenesis; LPS core biosynthesis.</text>
</comment>
<dbReference type="SUPFAM" id="SSF53756">
    <property type="entry name" value="UDP-Glycosyltransferase/glycogen phosphorylase"/>
    <property type="match status" value="1"/>
</dbReference>
<evidence type="ECO:0000256" key="13">
    <source>
        <dbReference type="ARBA" id="ARBA00049201"/>
    </source>
</evidence>
<sequence>MRVLVVKTSSLGDVIHTLPALTDAARAIPGIRFDWVVEEAFAEIPSWHPAVDRVIPVAVRRWRKAPLAALRSGEWRRFTRRVKQIRYDATIDAQGLIKSALLTRFASKPVHGLDRNSAREPFASRFYTTAHAVPVGRHAVERVRELFAKALGYAVPDGPGEYGLDRSRLHAPPADTPPYLLFLHGTTWTTKHWPELYWRQLIELAGAAGWAIRLPWGSADEQARAERLAAGMAHVTVLPRLTLAGIATELAGARACVAVDTGLGHLAAAFDIPTLSLFGPTNPGYTGAWGHNQFHLASNLSCAPCLQRRCTHTPTSDERARYDLSTEQPLCFTRLNPERIWHALQTVLADGVLPDTDPTANGTSPVSDGCVALRPVFDRKAR</sequence>
<name>A0ABX1QJ81_9RHOO</name>
<evidence type="ECO:0000256" key="9">
    <source>
        <dbReference type="ARBA" id="ARBA00043995"/>
    </source>
</evidence>
<keyword evidence="3" id="KW-1003">Cell membrane</keyword>
<dbReference type="InterPro" id="IPR002201">
    <property type="entry name" value="Glyco_trans_9"/>
</dbReference>
<keyword evidence="15" id="KW-1185">Reference proteome</keyword>
<dbReference type="Pfam" id="PF01075">
    <property type="entry name" value="Glyco_transf_9"/>
    <property type="match status" value="1"/>
</dbReference>
<keyword evidence="8" id="KW-0472">Membrane</keyword>
<dbReference type="EMBL" id="WTVQ01000053">
    <property type="protein sequence ID" value="NMG77201.1"/>
    <property type="molecule type" value="Genomic_DNA"/>
</dbReference>
<proteinExistence type="inferred from homology"/>
<comment type="catalytic activity">
    <reaction evidence="13">
        <text>an alpha-Kdo-(2-&gt;4)-alpha-Kdo-(2-&gt;6)-lipid A + ADP-L-glycero-beta-D-manno-heptose = an L-alpha-D-Hep-(1-&gt;5)-[alpha-Kdo-(2-&gt;4)]-alpha-Kdo-(2-&gt;6)-lipid A + ADP + H(+)</text>
        <dbReference type="Rhea" id="RHEA:74067"/>
        <dbReference type="ChEBI" id="CHEBI:15378"/>
        <dbReference type="ChEBI" id="CHEBI:61506"/>
        <dbReference type="ChEBI" id="CHEBI:176431"/>
        <dbReference type="ChEBI" id="CHEBI:193068"/>
        <dbReference type="ChEBI" id="CHEBI:456216"/>
        <dbReference type="EC" id="2.4.99.23"/>
    </reaction>
</comment>
<dbReference type="EC" id="2.4.99.23" evidence="10"/>
<evidence type="ECO:0000256" key="8">
    <source>
        <dbReference type="ARBA" id="ARBA00023136"/>
    </source>
</evidence>
<evidence type="ECO:0000256" key="11">
    <source>
        <dbReference type="ARBA" id="ARBA00044190"/>
    </source>
</evidence>
<dbReference type="PANTHER" id="PTHR30160:SF19">
    <property type="entry name" value="LIPOPOLYSACCHARIDE HEPTOSYLTRANSFERASE 1"/>
    <property type="match status" value="1"/>
</dbReference>
<accession>A0ABX1QJ81</accession>
<protein>
    <recommendedName>
        <fullName evidence="11">Lipopolysaccharide heptosyltransferase 1</fullName>
        <ecNumber evidence="10">2.4.99.23</ecNumber>
    </recommendedName>
    <alternativeName>
        <fullName evidence="12">ADP-heptose:lipopolysaccharide heptosyltransferase I</fullName>
    </alternativeName>
</protein>
<evidence type="ECO:0000256" key="4">
    <source>
        <dbReference type="ARBA" id="ARBA00022519"/>
    </source>
</evidence>
<comment type="caution">
    <text evidence="14">The sequence shown here is derived from an EMBL/GenBank/DDBJ whole genome shotgun (WGS) entry which is preliminary data.</text>
</comment>
<organism evidence="14 15">
    <name type="scientific">Aromatoleum diolicum</name>
    <dbReference type="NCBI Taxonomy" id="75796"/>
    <lineage>
        <taxon>Bacteria</taxon>
        <taxon>Pseudomonadati</taxon>
        <taxon>Pseudomonadota</taxon>
        <taxon>Betaproteobacteria</taxon>
        <taxon>Rhodocyclales</taxon>
        <taxon>Rhodocyclaceae</taxon>
        <taxon>Aromatoleum</taxon>
    </lineage>
</organism>
<dbReference type="PANTHER" id="PTHR30160">
    <property type="entry name" value="TETRAACYLDISACCHARIDE 4'-KINASE-RELATED"/>
    <property type="match status" value="1"/>
</dbReference>
<evidence type="ECO:0000256" key="12">
    <source>
        <dbReference type="ARBA" id="ARBA00044330"/>
    </source>
</evidence>
<reference evidence="14 15" key="1">
    <citation type="submission" date="2019-12" db="EMBL/GenBank/DDBJ databases">
        <title>Comparative genomics gives insights into the taxonomy of the Azoarcus-Aromatoleum group and reveals separate origins of nif in the plant-associated Azoarcus and non-plant-associated Aromatoleum sub-groups.</title>
        <authorList>
            <person name="Lafos M."/>
            <person name="Maluk M."/>
            <person name="Batista M."/>
            <person name="Junghare M."/>
            <person name="Carmona M."/>
            <person name="Faoro H."/>
            <person name="Cruz L.M."/>
            <person name="Battistoni F."/>
            <person name="De Souza E."/>
            <person name="Pedrosa F."/>
            <person name="Chen W.-M."/>
            <person name="Poole P.S."/>
            <person name="Dixon R.A."/>
            <person name="James E.K."/>
        </authorList>
    </citation>
    <scope>NUCLEOTIDE SEQUENCE [LARGE SCALE GENOMIC DNA]</scope>
    <source>
        <strain evidence="14 15">22Lin</strain>
    </source>
</reference>
<evidence type="ECO:0000256" key="6">
    <source>
        <dbReference type="ARBA" id="ARBA00022679"/>
    </source>
</evidence>
<keyword evidence="4" id="KW-0997">Cell inner membrane</keyword>
<evidence type="ECO:0000313" key="14">
    <source>
        <dbReference type="EMBL" id="NMG77201.1"/>
    </source>
</evidence>
<evidence type="ECO:0000256" key="10">
    <source>
        <dbReference type="ARBA" id="ARBA00044041"/>
    </source>
</evidence>
<evidence type="ECO:0000313" key="15">
    <source>
        <dbReference type="Proteomes" id="UP000648984"/>
    </source>
</evidence>
<evidence type="ECO:0000256" key="1">
    <source>
        <dbReference type="ARBA" id="ARBA00004515"/>
    </source>
</evidence>
<evidence type="ECO:0000256" key="3">
    <source>
        <dbReference type="ARBA" id="ARBA00022475"/>
    </source>
</evidence>
<evidence type="ECO:0000256" key="2">
    <source>
        <dbReference type="ARBA" id="ARBA00004713"/>
    </source>
</evidence>
<keyword evidence="7" id="KW-0448">Lipopolysaccharide biosynthesis</keyword>
<evidence type="ECO:0000256" key="5">
    <source>
        <dbReference type="ARBA" id="ARBA00022676"/>
    </source>
</evidence>
<keyword evidence="5" id="KW-0328">Glycosyltransferase</keyword>
<evidence type="ECO:0000256" key="7">
    <source>
        <dbReference type="ARBA" id="ARBA00022985"/>
    </source>
</evidence>
<comment type="similarity">
    <text evidence="9">Belongs to the glycosyltransferase 9 family.</text>
</comment>
<dbReference type="InterPro" id="IPR051199">
    <property type="entry name" value="LPS_LOS_Heptosyltrfase"/>
</dbReference>